<dbReference type="Pfam" id="PF13196">
    <property type="entry name" value="DUF4012"/>
    <property type="match status" value="1"/>
</dbReference>
<keyword evidence="1" id="KW-0472">Membrane</keyword>
<comment type="caution">
    <text evidence="2">The sequence shown here is derived from an EMBL/GenBank/DDBJ whole genome shotgun (WGS) entry which is preliminary data.</text>
</comment>
<dbReference type="InterPro" id="IPR025101">
    <property type="entry name" value="DUF4012"/>
</dbReference>
<proteinExistence type="predicted"/>
<name>A0A1F7GJP4_9BACT</name>
<evidence type="ECO:0008006" key="4">
    <source>
        <dbReference type="Google" id="ProtNLM"/>
    </source>
</evidence>
<protein>
    <recommendedName>
        <fullName evidence="4">DUF4012 domain-containing protein</fullName>
    </recommendedName>
</protein>
<gene>
    <name evidence="2" type="ORF">A2799_03575</name>
</gene>
<dbReference type="AlphaFoldDB" id="A0A1F7GJP4"/>
<keyword evidence="1" id="KW-1133">Transmembrane helix</keyword>
<accession>A0A1F7GJP4</accession>
<evidence type="ECO:0000313" key="2">
    <source>
        <dbReference type="EMBL" id="OGK19250.1"/>
    </source>
</evidence>
<keyword evidence="1" id="KW-0812">Transmembrane</keyword>
<evidence type="ECO:0000256" key="1">
    <source>
        <dbReference type="SAM" id="Phobius"/>
    </source>
</evidence>
<reference evidence="2 3" key="1">
    <citation type="journal article" date="2016" name="Nat. Commun.">
        <title>Thousands of microbial genomes shed light on interconnected biogeochemical processes in an aquifer system.</title>
        <authorList>
            <person name="Anantharaman K."/>
            <person name="Brown C.T."/>
            <person name="Hug L.A."/>
            <person name="Sharon I."/>
            <person name="Castelle C.J."/>
            <person name="Probst A.J."/>
            <person name="Thomas B.C."/>
            <person name="Singh A."/>
            <person name="Wilkins M.J."/>
            <person name="Karaoz U."/>
            <person name="Brodie E.L."/>
            <person name="Williams K.H."/>
            <person name="Hubbard S.S."/>
            <person name="Banfield J.F."/>
        </authorList>
    </citation>
    <scope>NUCLEOTIDE SEQUENCE [LARGE SCALE GENOMIC DNA]</scope>
</reference>
<feature type="transmembrane region" description="Helical" evidence="1">
    <location>
        <begin position="159"/>
        <end position="186"/>
    </location>
</feature>
<dbReference type="Proteomes" id="UP000176850">
    <property type="component" value="Unassembled WGS sequence"/>
</dbReference>
<organism evidence="2 3">
    <name type="scientific">Candidatus Roizmanbacteria bacterium RIFCSPHIGHO2_01_FULL_39_24</name>
    <dbReference type="NCBI Taxonomy" id="1802032"/>
    <lineage>
        <taxon>Bacteria</taxon>
        <taxon>Candidatus Roizmaniibacteriota</taxon>
    </lineage>
</organism>
<dbReference type="EMBL" id="MFZH01000014">
    <property type="protein sequence ID" value="OGK19250.1"/>
    <property type="molecule type" value="Genomic_DNA"/>
</dbReference>
<sequence length="754" mass="86658">MRYYSQELEQNQKALFIFKKRTPIVDELLESLRSKSLEIFAAQKVPTNYQHYSYIFFFETIPSQEFLNKKASIPVVILWQRKLPGSVERLLEKNSGNFKVILTGIHLNDQDIEAILWFTVSNSKESFLNISSSLKKRVQDDEVSKKAFQNRKPLSKKQFFIRGIMLLVIFEILFLFPLFGSLFFMYRGISYFKKADFVRAEKNLIYSKPFLNSANGLYTMSRPILSFFSLALLPDTIISLSTDTYKSSQIIIDIHKRLNRDLSYIVGTDSSTTMKSQIKTDLAMINRDLVLLKATTTTIDRNLESLPFDLPTHITSQIDNAQTLLAQIQKMSIHLDTILGGKEFKRYVVFFYNNMEIRPGGGFIGSFATIEFKDYRMRNLQVYDVYDADGQLKVHIEPPTAIRDYLGQPDWFLRDSNFAPDFPENVKTAESFLKREMGFENFDGAVGITTTAIESILSQFGTLYLPDYKENIDKNNFYIKTQIHAERDFFPGSTKKKNFLSTLLNTMLLRIENVNKIGLLRNISDQFDSRQIVAYFVDKSIEKTIEEAQWDGRMLVPECINKKNHCIVNSLFPVEANLGVNKANFFVSRTMEIQTTINEDGTINNIFTVNLKNDSPSNSFPGGMYKNFFRLYLPRNSTIKHVIYNGREQTNFQELGTSHFKIVAFLMETGLQTKDTFSVAYELNTKIKLGQNTLQLTLQKQIGSSDPDIHVQFVVPKNISVLHKNFPAVANSGTISYNTTLSGNKIFIINLFKK</sequence>
<evidence type="ECO:0000313" key="3">
    <source>
        <dbReference type="Proteomes" id="UP000176850"/>
    </source>
</evidence>